<sequence length="52" mass="5511">VPLTLSRGAGDGWVDVAVLGGQRASLMDRYEQDQAAAAHTGRNLFISQPVSQ</sequence>
<dbReference type="AlphaFoldDB" id="A0A391NJ86"/>
<dbReference type="EMBL" id="BDIP01000332">
    <property type="protein sequence ID" value="GCA62227.1"/>
    <property type="molecule type" value="Genomic_DNA"/>
</dbReference>
<evidence type="ECO:0000313" key="1">
    <source>
        <dbReference type="EMBL" id="GCA62227.1"/>
    </source>
</evidence>
<feature type="non-terminal residue" evidence="1">
    <location>
        <position position="1"/>
    </location>
</feature>
<protein>
    <submittedName>
        <fullName evidence="1">Uncharacterized protein</fullName>
    </submittedName>
</protein>
<proteinExistence type="predicted"/>
<dbReference type="Proteomes" id="UP000265618">
    <property type="component" value="Unassembled WGS sequence"/>
</dbReference>
<accession>A0A391NJ86</accession>
<name>A0A391NJ86_9EUKA</name>
<reference evidence="1 2" key="1">
    <citation type="journal article" date="2018" name="PLoS ONE">
        <title>The draft genome of Kipferlia bialata reveals reductive genome evolution in fornicate parasites.</title>
        <authorList>
            <person name="Tanifuji G."/>
            <person name="Takabayashi S."/>
            <person name="Kume K."/>
            <person name="Takagi M."/>
            <person name="Nakayama T."/>
            <person name="Kamikawa R."/>
            <person name="Inagaki Y."/>
            <person name="Hashimoto T."/>
        </authorList>
    </citation>
    <scope>NUCLEOTIDE SEQUENCE [LARGE SCALE GENOMIC DNA]</scope>
    <source>
        <strain evidence="1">NY0173</strain>
    </source>
</reference>
<evidence type="ECO:0000313" key="2">
    <source>
        <dbReference type="Proteomes" id="UP000265618"/>
    </source>
</evidence>
<keyword evidence="2" id="KW-1185">Reference proteome</keyword>
<comment type="caution">
    <text evidence="1">The sequence shown here is derived from an EMBL/GenBank/DDBJ whole genome shotgun (WGS) entry which is preliminary data.</text>
</comment>
<gene>
    <name evidence="1" type="ORF">KIPB_002127</name>
</gene>
<organism evidence="1 2">
    <name type="scientific">Kipferlia bialata</name>
    <dbReference type="NCBI Taxonomy" id="797122"/>
    <lineage>
        <taxon>Eukaryota</taxon>
        <taxon>Metamonada</taxon>
        <taxon>Carpediemonas-like organisms</taxon>
        <taxon>Kipferlia</taxon>
    </lineage>
</organism>